<evidence type="ECO:0000256" key="6">
    <source>
        <dbReference type="ARBA" id="ARBA00022927"/>
    </source>
</evidence>
<dbReference type="PANTHER" id="PTHR22601">
    <property type="entry name" value="ISP4 LIKE PROTEIN"/>
    <property type="match status" value="1"/>
</dbReference>
<protein>
    <submittedName>
        <fullName evidence="10">Uncharacterized protein</fullName>
    </submittedName>
</protein>
<evidence type="ECO:0000256" key="2">
    <source>
        <dbReference type="ARBA" id="ARBA00005484"/>
    </source>
</evidence>
<keyword evidence="8" id="KW-0472">Membrane</keyword>
<evidence type="ECO:0000256" key="4">
    <source>
        <dbReference type="ARBA" id="ARBA00022692"/>
    </source>
</evidence>
<keyword evidence="3" id="KW-0813">Transport</keyword>
<organism evidence="10 11">
    <name type="scientific">Vicia faba</name>
    <name type="common">Broad bean</name>
    <name type="synonym">Faba vulgaris</name>
    <dbReference type="NCBI Taxonomy" id="3906"/>
    <lineage>
        <taxon>Eukaryota</taxon>
        <taxon>Viridiplantae</taxon>
        <taxon>Streptophyta</taxon>
        <taxon>Embryophyta</taxon>
        <taxon>Tracheophyta</taxon>
        <taxon>Spermatophyta</taxon>
        <taxon>Magnoliopsida</taxon>
        <taxon>eudicotyledons</taxon>
        <taxon>Gunneridae</taxon>
        <taxon>Pentapetalae</taxon>
        <taxon>rosids</taxon>
        <taxon>fabids</taxon>
        <taxon>Fabales</taxon>
        <taxon>Fabaceae</taxon>
        <taxon>Papilionoideae</taxon>
        <taxon>50 kb inversion clade</taxon>
        <taxon>NPAAA clade</taxon>
        <taxon>Hologalegina</taxon>
        <taxon>IRL clade</taxon>
        <taxon>Fabeae</taxon>
        <taxon>Vicia</taxon>
    </lineage>
</organism>
<dbReference type="InterPro" id="IPR004648">
    <property type="entry name" value="Oligpept_transpt"/>
</dbReference>
<sequence>MAPNNPTPDTEKTSNGIPPLPDDRCPIEEVALVVPKTDDPSLPFMAETLMTKEYSFVGWRFTLNPGPLNMKEYVIIAIFANCGVSSSSGSGEVYFIGAITIMKSYYKQSLSFLLALFIFISPPVI</sequence>
<gene>
    <name evidence="10" type="ORF">VFH_VI003120</name>
</gene>
<keyword evidence="11" id="KW-1185">Reference proteome</keyword>
<dbReference type="InterPro" id="IPR004813">
    <property type="entry name" value="OPT"/>
</dbReference>
<dbReference type="EMBL" id="OX451741">
    <property type="protein sequence ID" value="CAI8615907.1"/>
    <property type="molecule type" value="Genomic_DNA"/>
</dbReference>
<dbReference type="GO" id="GO:0035673">
    <property type="term" value="F:oligopeptide transmembrane transporter activity"/>
    <property type="evidence" value="ECO:0007669"/>
    <property type="project" value="InterPro"/>
</dbReference>
<feature type="region of interest" description="Disordered" evidence="9">
    <location>
        <begin position="1"/>
        <end position="23"/>
    </location>
</feature>
<evidence type="ECO:0000256" key="3">
    <source>
        <dbReference type="ARBA" id="ARBA00022448"/>
    </source>
</evidence>
<evidence type="ECO:0000256" key="9">
    <source>
        <dbReference type="SAM" id="MobiDB-lite"/>
    </source>
</evidence>
<name>A0AAV1B0K8_VICFA</name>
<reference evidence="10 11" key="1">
    <citation type="submission" date="2023-01" db="EMBL/GenBank/DDBJ databases">
        <authorList>
            <person name="Kreplak J."/>
        </authorList>
    </citation>
    <scope>NUCLEOTIDE SEQUENCE [LARGE SCALE GENOMIC DNA]</scope>
</reference>
<keyword evidence="6" id="KW-0653">Protein transport</keyword>
<evidence type="ECO:0000256" key="5">
    <source>
        <dbReference type="ARBA" id="ARBA00022856"/>
    </source>
</evidence>
<comment type="subcellular location">
    <subcellularLocation>
        <location evidence="1">Membrane</location>
        <topology evidence="1">Multi-pass membrane protein</topology>
    </subcellularLocation>
</comment>
<evidence type="ECO:0000256" key="7">
    <source>
        <dbReference type="ARBA" id="ARBA00022989"/>
    </source>
</evidence>
<dbReference type="GO" id="GO:0015031">
    <property type="term" value="P:protein transport"/>
    <property type="evidence" value="ECO:0007669"/>
    <property type="project" value="UniProtKB-KW"/>
</dbReference>
<dbReference type="Pfam" id="PF03169">
    <property type="entry name" value="OPT"/>
    <property type="match status" value="1"/>
</dbReference>
<keyword evidence="5" id="KW-0571">Peptide transport</keyword>
<evidence type="ECO:0000313" key="10">
    <source>
        <dbReference type="EMBL" id="CAI8615907.1"/>
    </source>
</evidence>
<keyword evidence="7" id="KW-1133">Transmembrane helix</keyword>
<dbReference type="Proteomes" id="UP001157006">
    <property type="component" value="Chromosome 6"/>
</dbReference>
<evidence type="ECO:0000256" key="8">
    <source>
        <dbReference type="ARBA" id="ARBA00023136"/>
    </source>
</evidence>
<dbReference type="GO" id="GO:0016020">
    <property type="term" value="C:membrane"/>
    <property type="evidence" value="ECO:0007669"/>
    <property type="project" value="UniProtKB-SubCell"/>
</dbReference>
<comment type="similarity">
    <text evidence="2">Belongs to the oligopeptide OPT transporter (TC 2.A.67.1) family.</text>
</comment>
<dbReference type="AlphaFoldDB" id="A0AAV1B0K8"/>
<proteinExistence type="inferred from homology"/>
<accession>A0AAV1B0K8</accession>
<evidence type="ECO:0000313" key="11">
    <source>
        <dbReference type="Proteomes" id="UP001157006"/>
    </source>
</evidence>
<evidence type="ECO:0000256" key="1">
    <source>
        <dbReference type="ARBA" id="ARBA00004141"/>
    </source>
</evidence>
<keyword evidence="4" id="KW-0812">Transmembrane</keyword>